<name>A0A7S3VCC6_9STRA</name>
<dbReference type="GO" id="GO:0000796">
    <property type="term" value="C:condensin complex"/>
    <property type="evidence" value="ECO:0007669"/>
    <property type="project" value="TreeGrafter"/>
</dbReference>
<feature type="region of interest" description="Disordered" evidence="11">
    <location>
        <begin position="1031"/>
        <end position="1061"/>
    </location>
</feature>
<keyword evidence="5 10" id="KW-0132">Cell division</keyword>
<keyword evidence="9 10" id="KW-0131">Cell cycle</keyword>
<evidence type="ECO:0000256" key="2">
    <source>
        <dbReference type="ARBA" id="ARBA00004286"/>
    </source>
</evidence>
<feature type="compositionally biased region" description="Low complexity" evidence="11">
    <location>
        <begin position="1"/>
        <end position="18"/>
    </location>
</feature>
<dbReference type="InterPro" id="IPR016024">
    <property type="entry name" value="ARM-type_fold"/>
</dbReference>
<evidence type="ECO:0000256" key="5">
    <source>
        <dbReference type="ARBA" id="ARBA00022618"/>
    </source>
</evidence>
<evidence type="ECO:0000256" key="11">
    <source>
        <dbReference type="SAM" id="MobiDB-lite"/>
    </source>
</evidence>
<evidence type="ECO:0000256" key="1">
    <source>
        <dbReference type="ARBA" id="ARBA00004123"/>
    </source>
</evidence>
<feature type="domain" description="Condensin complex subunit 1 C-terminal" evidence="12">
    <location>
        <begin position="1161"/>
        <end position="1322"/>
    </location>
</feature>
<organism evidence="13">
    <name type="scientific">Chaetoceros debilis</name>
    <dbReference type="NCBI Taxonomy" id="122233"/>
    <lineage>
        <taxon>Eukaryota</taxon>
        <taxon>Sar</taxon>
        <taxon>Stramenopiles</taxon>
        <taxon>Ochrophyta</taxon>
        <taxon>Bacillariophyta</taxon>
        <taxon>Coscinodiscophyceae</taxon>
        <taxon>Chaetocerotophycidae</taxon>
        <taxon>Chaetocerotales</taxon>
        <taxon>Chaetocerotaceae</taxon>
        <taxon>Chaetoceros</taxon>
    </lineage>
</organism>
<dbReference type="EMBL" id="HBIO01020773">
    <property type="protein sequence ID" value="CAE0471152.1"/>
    <property type="molecule type" value="Transcribed_RNA"/>
</dbReference>
<dbReference type="PANTHER" id="PTHR14222">
    <property type="entry name" value="CONDENSIN"/>
    <property type="match status" value="1"/>
</dbReference>
<comment type="function">
    <text evidence="10">Regulatory subunit of the condensin complex, a complex required for conversion of interphase chromatin into mitotic-like condense chromosomes. The condensin complex probably introduces positive supercoils into relaxed DNA in the presence of type I topoisomerases and converts nicked DNA into positive knotted forms in the presence of type II topoisomerases.</text>
</comment>
<evidence type="ECO:0000256" key="3">
    <source>
        <dbReference type="ARBA" id="ARBA00009606"/>
    </source>
</evidence>
<evidence type="ECO:0000256" key="9">
    <source>
        <dbReference type="ARBA" id="ARBA00023306"/>
    </source>
</evidence>
<evidence type="ECO:0000256" key="8">
    <source>
        <dbReference type="ARBA" id="ARBA00023242"/>
    </source>
</evidence>
<evidence type="ECO:0000256" key="6">
    <source>
        <dbReference type="ARBA" id="ARBA00022776"/>
    </source>
</evidence>
<dbReference type="GO" id="GO:0000779">
    <property type="term" value="C:condensed chromosome, centromeric region"/>
    <property type="evidence" value="ECO:0007669"/>
    <property type="project" value="TreeGrafter"/>
</dbReference>
<proteinExistence type="inferred from homology"/>
<dbReference type="GO" id="GO:0007076">
    <property type="term" value="P:mitotic chromosome condensation"/>
    <property type="evidence" value="ECO:0007669"/>
    <property type="project" value="InterPro"/>
</dbReference>
<dbReference type="GO" id="GO:0042393">
    <property type="term" value="F:histone binding"/>
    <property type="evidence" value="ECO:0007669"/>
    <property type="project" value="TreeGrafter"/>
</dbReference>
<dbReference type="PIRSF" id="PIRSF017127">
    <property type="entry name" value="Condensin_D2"/>
    <property type="match status" value="1"/>
</dbReference>
<dbReference type="InterPro" id="IPR026971">
    <property type="entry name" value="CND1/NCAPD3"/>
</dbReference>
<accession>A0A7S3VCC6</accession>
<keyword evidence="6 10" id="KW-0498">Mitosis</keyword>
<feature type="region of interest" description="Disordered" evidence="11">
    <location>
        <begin position="1"/>
        <end position="30"/>
    </location>
</feature>
<dbReference type="PANTHER" id="PTHR14222:SF2">
    <property type="entry name" value="CONDENSIN COMPLEX SUBUNIT 1"/>
    <property type="match status" value="1"/>
</dbReference>
<feature type="compositionally biased region" description="Polar residues" evidence="11">
    <location>
        <begin position="19"/>
        <end position="30"/>
    </location>
</feature>
<feature type="region of interest" description="Disordered" evidence="11">
    <location>
        <begin position="456"/>
        <end position="481"/>
    </location>
</feature>
<dbReference type="GO" id="GO:0051301">
    <property type="term" value="P:cell division"/>
    <property type="evidence" value="ECO:0007669"/>
    <property type="project" value="UniProtKB-KW"/>
</dbReference>
<keyword evidence="4" id="KW-0158">Chromosome</keyword>
<protein>
    <recommendedName>
        <fullName evidence="12">Condensin complex subunit 1 C-terminal domain-containing protein</fullName>
    </recommendedName>
</protein>
<evidence type="ECO:0000313" key="13">
    <source>
        <dbReference type="EMBL" id="CAE0471152.1"/>
    </source>
</evidence>
<dbReference type="InterPro" id="IPR007673">
    <property type="entry name" value="Condensin_cplx_su1"/>
</dbReference>
<feature type="compositionally biased region" description="Basic residues" evidence="11">
    <location>
        <begin position="1397"/>
        <end position="1417"/>
    </location>
</feature>
<evidence type="ECO:0000259" key="12">
    <source>
        <dbReference type="Pfam" id="PF12717"/>
    </source>
</evidence>
<feature type="compositionally biased region" description="Acidic residues" evidence="11">
    <location>
        <begin position="1421"/>
        <end position="1448"/>
    </location>
</feature>
<feature type="compositionally biased region" description="Basic and acidic residues" evidence="11">
    <location>
        <begin position="1384"/>
        <end position="1396"/>
    </location>
</feature>
<dbReference type="Gene3D" id="1.25.10.10">
    <property type="entry name" value="Leucine-rich Repeat Variant"/>
    <property type="match status" value="1"/>
</dbReference>
<dbReference type="InterPro" id="IPR032682">
    <property type="entry name" value="Cnd1_C"/>
</dbReference>
<reference evidence="13" key="1">
    <citation type="submission" date="2021-01" db="EMBL/GenBank/DDBJ databases">
        <authorList>
            <person name="Corre E."/>
            <person name="Pelletier E."/>
            <person name="Niang G."/>
            <person name="Scheremetjew M."/>
            <person name="Finn R."/>
            <person name="Kale V."/>
            <person name="Holt S."/>
            <person name="Cochrane G."/>
            <person name="Meng A."/>
            <person name="Brown T."/>
            <person name="Cohen L."/>
        </authorList>
    </citation>
    <scope>NUCLEOTIDE SEQUENCE</scope>
    <source>
        <strain evidence="13">MM31A-1</strain>
    </source>
</reference>
<comment type="subcellular location">
    <subcellularLocation>
        <location evidence="2">Chromosome</location>
    </subcellularLocation>
    <subcellularLocation>
        <location evidence="1">Nucleus</location>
    </subcellularLocation>
</comment>
<feature type="compositionally biased region" description="Acidic residues" evidence="11">
    <location>
        <begin position="456"/>
        <end position="466"/>
    </location>
</feature>
<dbReference type="SUPFAM" id="SSF48371">
    <property type="entry name" value="ARM repeat"/>
    <property type="match status" value="1"/>
</dbReference>
<feature type="compositionally biased region" description="Polar residues" evidence="11">
    <location>
        <begin position="1453"/>
        <end position="1465"/>
    </location>
</feature>
<dbReference type="InterPro" id="IPR011989">
    <property type="entry name" value="ARM-like"/>
</dbReference>
<keyword evidence="8" id="KW-0539">Nucleus</keyword>
<dbReference type="GO" id="GO:0010032">
    <property type="term" value="P:meiotic chromosome condensation"/>
    <property type="evidence" value="ECO:0007669"/>
    <property type="project" value="TreeGrafter"/>
</dbReference>
<comment type="similarity">
    <text evidence="3 10">Belongs to the CND1 (condensin subunit 1) family.</text>
</comment>
<evidence type="ECO:0000256" key="10">
    <source>
        <dbReference type="PIRNR" id="PIRNR017127"/>
    </source>
</evidence>
<evidence type="ECO:0000256" key="7">
    <source>
        <dbReference type="ARBA" id="ARBA00023067"/>
    </source>
</evidence>
<feature type="region of interest" description="Disordered" evidence="11">
    <location>
        <begin position="1384"/>
        <end position="1486"/>
    </location>
</feature>
<evidence type="ECO:0000256" key="4">
    <source>
        <dbReference type="ARBA" id="ARBA00022454"/>
    </source>
</evidence>
<feature type="compositionally biased region" description="Basic residues" evidence="11">
    <location>
        <begin position="1469"/>
        <end position="1478"/>
    </location>
</feature>
<dbReference type="GO" id="GO:0005634">
    <property type="term" value="C:nucleus"/>
    <property type="evidence" value="ECO:0007669"/>
    <property type="project" value="UniProtKB-SubCell"/>
</dbReference>
<gene>
    <name evidence="13" type="ORF">CDEB00056_LOCUS16005</name>
</gene>
<keyword evidence="7 10" id="KW-0226">DNA condensation</keyword>
<sequence length="1486" mass="164489">MSQSQSQSQSQSSSSLSSTPKSTFPIPSTLSDLESHPYDLLPYPIDFADDDEATRASSFLQLVQFVEDGNAELASGMRRHDMSMFENNGAGDHNDDRNGNRDQEGMLMSMSMWCNEERLQALYTLVRKSASLSFKTRSRLIAALCNSVSSLGIVLQNAAENDIIVGTGYRDALSAHLYMLYTIMVFTESHIKGNKQLNSGGGNAAGGAGAGAGAGGVSATPAKKKRNGARVELNEAQTTQVSRELCTHTMNAITEIISNAAISSHLWRSSRGVPSTDVIMLPARIAYTILESCTNVTQTKMASGKMALDMLANILFGYGRGKSGEGVKNTVVTALVDMLHNYEHMSALVAELCLLSSGKHPPSDSEKFHLAVELLREVSRLDMSSSGDSKNPAAAASGVKNVAPFLMEVSRRLPRMVLSHAEYLLKHLNSEPYQLRSSIVQSIGFILVSEDVEEEELEENDDEEFHTDETVSPSKGRTSSKKLNKSREHLYSILLEHVYDVSSYTRVAVLKTWATILDAGVLPLDNLVPLTQLAIDRLQDKTVMVRRSAMQILTMVLENNPFTDSLSPIPYEHKRNGVRSYILEHMPTHLKDAMQDAIGDLRGNDSGRVEDERIAREELEIEDAAIQATISESASKVVNRYSLSPEAKEDSDTDNKDEDNVQIITPELIKQCKIYTFLTSALEFINLFECPRHIQAFESMLLSNNKSDVTEALRFFVRARHFDLPCAITGMKQALALMWSEEESVKNEVLNAFIQVFICGTSGSSGSGPGSIVNLEAAKDMKPLPSKTIVDNLIRLVGRSNVSEQASIEEAISRLVKMEVIPSEVFLILWSIAAKAPGRPRSIAMTILSMGATADAGIVDSASRLRHLLQAGLGEYTEEHRDWATAKSAAYALQRVSRVRDDPSSAKFLVLEQIVERLCVVIQGDWCNDDASADDGESTNENDTKQWFGAAEEAINAIFCICPAPEKIARVIIKNLEGSTFGFGFGNTVTSCHSLRLSRFFFVISHISLKLLVYTEALSASVRNANAARTLAKQEDADKAKSKRNSGDENSTNSSDDDDDDIEAELGMAQAAEAETENMVAEIAEKEIVGRGLIGLFTPLLVRIVANDNGQGQELSSSEVLMQSSVLALCKFMCISRGFCEKHLPLLFTALAQAPKREVTLRANTVIALGDLAFRFPNELEPYTPRLYACLRDESTRVRLHTLMCLVHLILNSMVKVKGNLAEICLCLRDKESRIRDMARLLFHELSKRSNNPIYNLLPEIWSQLNSMPASSLKKDDFRYIMTFLLSFIKKERQIEMLTDKLCKRFPKCTSIAQKGNLSYCLAQLKYNDKSIKVLNDHFKLYKDSLFDEEVFKCFGQIVQKTRKFAKPETKQILEELEEKLADENKMGMENDEANKKAAKAKSKATTRRAAISRRRKVVEEEVSSESEVEESEESDSESDDNSDGEDTELNKENSSSASKYSTSEGKVKGSRISRRSTRSILKSSN</sequence>
<dbReference type="Pfam" id="PF12717">
    <property type="entry name" value="Cnd1"/>
    <property type="match status" value="1"/>
</dbReference>